<feature type="transmembrane region" description="Helical" evidence="1">
    <location>
        <begin position="167"/>
        <end position="183"/>
    </location>
</feature>
<feature type="transmembrane region" description="Helical" evidence="1">
    <location>
        <begin position="36"/>
        <end position="60"/>
    </location>
</feature>
<feature type="transmembrane region" description="Helical" evidence="1">
    <location>
        <begin position="213"/>
        <end position="230"/>
    </location>
</feature>
<organism evidence="3 4">
    <name type="scientific">Blepharisma stoltei</name>
    <dbReference type="NCBI Taxonomy" id="1481888"/>
    <lineage>
        <taxon>Eukaryota</taxon>
        <taxon>Sar</taxon>
        <taxon>Alveolata</taxon>
        <taxon>Ciliophora</taxon>
        <taxon>Postciliodesmatophora</taxon>
        <taxon>Heterotrichea</taxon>
        <taxon>Heterotrichida</taxon>
        <taxon>Blepharismidae</taxon>
        <taxon>Blepharisma</taxon>
    </lineage>
</organism>
<dbReference type="AlphaFoldDB" id="A0AAU9I9W8"/>
<dbReference type="EMBL" id="CAJZBQ010000004">
    <property type="protein sequence ID" value="CAG9311251.1"/>
    <property type="molecule type" value="Genomic_DNA"/>
</dbReference>
<feature type="domain" description="AtPDCT1/2 transmembrane" evidence="2">
    <location>
        <begin position="70"/>
        <end position="231"/>
    </location>
</feature>
<accession>A0AAU9I9W8</accession>
<name>A0AAU9I9W8_9CILI</name>
<protein>
    <recommendedName>
        <fullName evidence="2">AtPDCT1/2 transmembrane domain-containing protein</fullName>
    </recommendedName>
</protein>
<keyword evidence="1" id="KW-0472">Membrane</keyword>
<keyword evidence="4" id="KW-1185">Reference proteome</keyword>
<keyword evidence="1" id="KW-1133">Transmembrane helix</keyword>
<evidence type="ECO:0000259" key="2">
    <source>
        <dbReference type="Pfam" id="PF24788"/>
    </source>
</evidence>
<dbReference type="Pfam" id="PF24788">
    <property type="entry name" value="AtPDCT1_2"/>
    <property type="match status" value="1"/>
</dbReference>
<sequence>MEDVHLLTNERVTRDTDWVVKFVEFNWKTKSSKSWFIARVTISLSVIAIIIANAFTGMLLRTWHVGCMWDALFEITTSPNEYFKENETSHNIITIISSLLIDFLLSSFTLHFILWGNSWRPIICLLSFYIFRGAIQASFVMECPKDWAWYYPGFPSLAVGYQKTSDFFYSGHVGVVTILTFFNRHTKRYILMWISISSIAIEFWVMIFLRGHYTIDVITGPLVAHYFWIVSGRVSPYLDRVSGYKEQ</sequence>
<gene>
    <name evidence="3" type="ORF">BSTOLATCC_MIC3542</name>
</gene>
<feature type="transmembrane region" description="Helical" evidence="1">
    <location>
        <begin position="190"/>
        <end position="207"/>
    </location>
</feature>
<evidence type="ECO:0000313" key="4">
    <source>
        <dbReference type="Proteomes" id="UP001162131"/>
    </source>
</evidence>
<feature type="transmembrane region" description="Helical" evidence="1">
    <location>
        <begin position="92"/>
        <end position="115"/>
    </location>
</feature>
<comment type="caution">
    <text evidence="3">The sequence shown here is derived from an EMBL/GenBank/DDBJ whole genome shotgun (WGS) entry which is preliminary data.</text>
</comment>
<dbReference type="Proteomes" id="UP001162131">
    <property type="component" value="Unassembled WGS sequence"/>
</dbReference>
<feature type="transmembrane region" description="Helical" evidence="1">
    <location>
        <begin position="122"/>
        <end position="141"/>
    </location>
</feature>
<evidence type="ECO:0000256" key="1">
    <source>
        <dbReference type="SAM" id="Phobius"/>
    </source>
</evidence>
<evidence type="ECO:0000313" key="3">
    <source>
        <dbReference type="EMBL" id="CAG9311251.1"/>
    </source>
</evidence>
<proteinExistence type="predicted"/>
<reference evidence="3" key="1">
    <citation type="submission" date="2021-09" db="EMBL/GenBank/DDBJ databases">
        <authorList>
            <consortium name="AG Swart"/>
            <person name="Singh M."/>
            <person name="Singh A."/>
            <person name="Seah K."/>
            <person name="Emmerich C."/>
        </authorList>
    </citation>
    <scope>NUCLEOTIDE SEQUENCE</scope>
    <source>
        <strain evidence="3">ATCC30299</strain>
    </source>
</reference>
<keyword evidence="1" id="KW-0812">Transmembrane</keyword>
<dbReference type="InterPro" id="IPR056361">
    <property type="entry name" value="AtPDCT1_2_TM_dom"/>
</dbReference>